<dbReference type="AlphaFoldDB" id="A0A1X2GUJ4"/>
<dbReference type="Proteomes" id="UP000242146">
    <property type="component" value="Unassembled WGS sequence"/>
</dbReference>
<name>A0A1X2GUJ4_9FUNG</name>
<organism evidence="1 2">
    <name type="scientific">Hesseltinella vesiculosa</name>
    <dbReference type="NCBI Taxonomy" id="101127"/>
    <lineage>
        <taxon>Eukaryota</taxon>
        <taxon>Fungi</taxon>
        <taxon>Fungi incertae sedis</taxon>
        <taxon>Mucoromycota</taxon>
        <taxon>Mucoromycotina</taxon>
        <taxon>Mucoromycetes</taxon>
        <taxon>Mucorales</taxon>
        <taxon>Cunninghamellaceae</taxon>
        <taxon>Hesseltinella</taxon>
    </lineage>
</organism>
<dbReference type="OrthoDB" id="5985073at2759"/>
<accession>A0A1X2GUJ4</accession>
<comment type="caution">
    <text evidence="1">The sequence shown here is derived from an EMBL/GenBank/DDBJ whole genome shotgun (WGS) entry which is preliminary data.</text>
</comment>
<dbReference type="CDD" id="cd22785">
    <property type="entry name" value="DPBB_MltA-like"/>
    <property type="match status" value="1"/>
</dbReference>
<sequence>MLSAVAAPLNKRKTCYNKATLTQYWIPKQGDPDQLNNGKNVTLNGAKTMALRTVGGRVIAEVSKLTYKKFQMEGTGLLEDGTMVNLDEGQNTFMTVNRQEYPYGVGSNGNALVPWVSVASNDLPHKSTLYVKHLDGVKLPNGQVHNGCVRVDDKGWSFGDCQLDFFVLQYTAYERLDSIVPETVDVEQKQCTVKNYVDATVKTWAGLH</sequence>
<evidence type="ECO:0008006" key="3">
    <source>
        <dbReference type="Google" id="ProtNLM"/>
    </source>
</evidence>
<protein>
    <recommendedName>
        <fullName evidence="3">3D domain-containing protein</fullName>
    </recommendedName>
</protein>
<reference evidence="1 2" key="1">
    <citation type="submission" date="2016-07" db="EMBL/GenBank/DDBJ databases">
        <title>Pervasive Adenine N6-methylation of Active Genes in Fungi.</title>
        <authorList>
            <consortium name="DOE Joint Genome Institute"/>
            <person name="Mondo S.J."/>
            <person name="Dannebaum R.O."/>
            <person name="Kuo R.C."/>
            <person name="Labutti K."/>
            <person name="Haridas S."/>
            <person name="Kuo A."/>
            <person name="Salamov A."/>
            <person name="Ahrendt S.R."/>
            <person name="Lipzen A."/>
            <person name="Sullivan W."/>
            <person name="Andreopoulos W.B."/>
            <person name="Clum A."/>
            <person name="Lindquist E."/>
            <person name="Daum C."/>
            <person name="Ramamoorthy G.K."/>
            <person name="Gryganskyi A."/>
            <person name="Culley D."/>
            <person name="Magnuson J.K."/>
            <person name="James T.Y."/>
            <person name="O'Malley M.A."/>
            <person name="Stajich J.E."/>
            <person name="Spatafora J.W."/>
            <person name="Visel A."/>
            <person name="Grigoriev I.V."/>
        </authorList>
    </citation>
    <scope>NUCLEOTIDE SEQUENCE [LARGE SCALE GENOMIC DNA]</scope>
    <source>
        <strain evidence="1 2">NRRL 3301</strain>
    </source>
</reference>
<proteinExistence type="predicted"/>
<evidence type="ECO:0000313" key="1">
    <source>
        <dbReference type="EMBL" id="ORX61701.1"/>
    </source>
</evidence>
<evidence type="ECO:0000313" key="2">
    <source>
        <dbReference type="Proteomes" id="UP000242146"/>
    </source>
</evidence>
<keyword evidence="2" id="KW-1185">Reference proteome</keyword>
<gene>
    <name evidence="1" type="ORF">DM01DRAFT_260588</name>
</gene>
<dbReference type="EMBL" id="MCGT01000003">
    <property type="protein sequence ID" value="ORX61701.1"/>
    <property type="molecule type" value="Genomic_DNA"/>
</dbReference>